<accession>D5UK29</accession>
<dbReference type="SUPFAM" id="SSF52172">
    <property type="entry name" value="CheY-like"/>
    <property type="match status" value="1"/>
</dbReference>
<evidence type="ECO:0000256" key="1">
    <source>
        <dbReference type="ARBA" id="ARBA00023125"/>
    </source>
</evidence>
<feature type="modified residue" description="4-aspartylphosphate" evidence="2">
    <location>
        <position position="53"/>
    </location>
</feature>
<keyword evidence="1 3" id="KW-0238">DNA-binding</keyword>
<dbReference type="InterPro" id="IPR036388">
    <property type="entry name" value="WH-like_DNA-bd_sf"/>
</dbReference>
<name>D5UK29_CELFN</name>
<dbReference type="InterPro" id="IPR001867">
    <property type="entry name" value="OmpR/PhoB-type_DNA-bd"/>
</dbReference>
<dbReference type="AlphaFoldDB" id="D5UK29"/>
<evidence type="ECO:0000256" key="2">
    <source>
        <dbReference type="PROSITE-ProRule" id="PRU00169"/>
    </source>
</evidence>
<evidence type="ECO:0000259" key="5">
    <source>
        <dbReference type="PROSITE" id="PS51755"/>
    </source>
</evidence>
<dbReference type="GO" id="GO:0005829">
    <property type="term" value="C:cytosol"/>
    <property type="evidence" value="ECO:0007669"/>
    <property type="project" value="TreeGrafter"/>
</dbReference>
<dbReference type="GO" id="GO:0032993">
    <property type="term" value="C:protein-DNA complex"/>
    <property type="evidence" value="ECO:0007669"/>
    <property type="project" value="TreeGrafter"/>
</dbReference>
<feature type="domain" description="Response regulatory" evidence="4">
    <location>
        <begin position="4"/>
        <end position="118"/>
    </location>
</feature>
<sequence length="225" mass="24598">MTARLLVVEDDEDLRVTLDEALTREGYRVTAVADGAQALTAAGLQDVDVVLLDRDLPVLGGDAVCRALVAAGHPARILMLTAAAAVSDRVRGLDLGADDYLPKPFAYAELSARLRALVRRDPVTADREPVVTVGDVTIDRARRTAERAGRPLRLTPKELDVLDALVRADGEFRTVEQLLDTVWEDPDERTRGVVKVVVYQLRRKLGFPGVVGYEPGFGYRIDVRG</sequence>
<dbReference type="SMART" id="SM00448">
    <property type="entry name" value="REC"/>
    <property type="match status" value="1"/>
</dbReference>
<dbReference type="PANTHER" id="PTHR48111">
    <property type="entry name" value="REGULATOR OF RPOS"/>
    <property type="match status" value="1"/>
</dbReference>
<dbReference type="RefSeq" id="WP_013116105.1">
    <property type="nucleotide sequence ID" value="NC_014151.1"/>
</dbReference>
<evidence type="ECO:0000313" key="7">
    <source>
        <dbReference type="Proteomes" id="UP000000849"/>
    </source>
</evidence>
<dbReference type="KEGG" id="cfl:Cfla_0861"/>
<dbReference type="InterPro" id="IPR001789">
    <property type="entry name" value="Sig_transdc_resp-reg_receiver"/>
</dbReference>
<dbReference type="SUPFAM" id="SSF46894">
    <property type="entry name" value="C-terminal effector domain of the bipartite response regulators"/>
    <property type="match status" value="1"/>
</dbReference>
<keyword evidence="2" id="KW-0597">Phosphoprotein</keyword>
<feature type="domain" description="OmpR/PhoB-type" evidence="5">
    <location>
        <begin position="128"/>
        <end position="223"/>
    </location>
</feature>
<dbReference type="InterPro" id="IPR039420">
    <property type="entry name" value="WalR-like"/>
</dbReference>
<keyword evidence="7" id="KW-1185">Reference proteome</keyword>
<evidence type="ECO:0000259" key="4">
    <source>
        <dbReference type="PROSITE" id="PS50110"/>
    </source>
</evidence>
<dbReference type="STRING" id="446466.Cfla_0861"/>
<dbReference type="Gene3D" id="6.10.250.690">
    <property type="match status" value="1"/>
</dbReference>
<gene>
    <name evidence="6" type="ordered locus">Cfla_0861</name>
</gene>
<dbReference type="Gene3D" id="1.10.10.10">
    <property type="entry name" value="Winged helix-like DNA-binding domain superfamily/Winged helix DNA-binding domain"/>
    <property type="match status" value="1"/>
</dbReference>
<dbReference type="GO" id="GO:0006355">
    <property type="term" value="P:regulation of DNA-templated transcription"/>
    <property type="evidence" value="ECO:0007669"/>
    <property type="project" value="InterPro"/>
</dbReference>
<evidence type="ECO:0000313" key="6">
    <source>
        <dbReference type="EMBL" id="ADG73771.1"/>
    </source>
</evidence>
<feature type="DNA-binding region" description="OmpR/PhoB-type" evidence="3">
    <location>
        <begin position="128"/>
        <end position="223"/>
    </location>
</feature>
<dbReference type="HOGENOM" id="CLU_000445_30_1_11"/>
<organism evidence="6 7">
    <name type="scientific">Cellulomonas flavigena (strain ATCC 482 / DSM 20109 / BCRC 11376 / JCM 18109 / NBRC 3775 / NCIMB 8073 / NRS 134)</name>
    <dbReference type="NCBI Taxonomy" id="446466"/>
    <lineage>
        <taxon>Bacteria</taxon>
        <taxon>Bacillati</taxon>
        <taxon>Actinomycetota</taxon>
        <taxon>Actinomycetes</taxon>
        <taxon>Micrococcales</taxon>
        <taxon>Cellulomonadaceae</taxon>
        <taxon>Cellulomonas</taxon>
    </lineage>
</organism>
<dbReference type="Proteomes" id="UP000000849">
    <property type="component" value="Chromosome"/>
</dbReference>
<dbReference type="PROSITE" id="PS51755">
    <property type="entry name" value="OMPR_PHOB"/>
    <property type="match status" value="1"/>
</dbReference>
<dbReference type="SMART" id="SM00862">
    <property type="entry name" value="Trans_reg_C"/>
    <property type="match status" value="1"/>
</dbReference>
<proteinExistence type="predicted"/>
<protein>
    <submittedName>
        <fullName evidence="6">Two component transcriptional regulator, winged helix family</fullName>
    </submittedName>
</protein>
<dbReference type="Gene3D" id="3.40.50.2300">
    <property type="match status" value="1"/>
</dbReference>
<evidence type="ECO:0000256" key="3">
    <source>
        <dbReference type="PROSITE-ProRule" id="PRU01091"/>
    </source>
</evidence>
<dbReference type="eggNOG" id="COG0745">
    <property type="taxonomic scope" value="Bacteria"/>
</dbReference>
<dbReference type="PROSITE" id="PS50110">
    <property type="entry name" value="RESPONSE_REGULATORY"/>
    <property type="match status" value="1"/>
</dbReference>
<reference evidence="6 7" key="1">
    <citation type="journal article" date="2010" name="Stand. Genomic Sci.">
        <title>Complete genome sequence of Cellulomonas flavigena type strain (134).</title>
        <authorList>
            <person name="Abt B."/>
            <person name="Foster B."/>
            <person name="Lapidus A."/>
            <person name="Clum A."/>
            <person name="Sun H."/>
            <person name="Pukall R."/>
            <person name="Lucas S."/>
            <person name="Glavina Del Rio T."/>
            <person name="Nolan M."/>
            <person name="Tice H."/>
            <person name="Cheng J.F."/>
            <person name="Pitluck S."/>
            <person name="Liolios K."/>
            <person name="Ivanova N."/>
            <person name="Mavromatis K."/>
            <person name="Ovchinnikova G."/>
            <person name="Pati A."/>
            <person name="Goodwin L."/>
            <person name="Chen A."/>
            <person name="Palaniappan K."/>
            <person name="Land M."/>
            <person name="Hauser L."/>
            <person name="Chang Y.J."/>
            <person name="Jeffries C.D."/>
            <person name="Rohde M."/>
            <person name="Goker M."/>
            <person name="Woyke T."/>
            <person name="Bristow J."/>
            <person name="Eisen J.A."/>
            <person name="Markowitz V."/>
            <person name="Hugenholtz P."/>
            <person name="Kyrpides N.C."/>
            <person name="Klenk H.P."/>
        </authorList>
    </citation>
    <scope>NUCLEOTIDE SEQUENCE [LARGE SCALE GENOMIC DNA]</scope>
    <source>
        <strain evidence="7">ATCC 482 / DSM 20109 / BCRC 11376 / JCM 18109 / NBRC 3775 / NCIMB 8073 / NRS 134</strain>
    </source>
</reference>
<dbReference type="PANTHER" id="PTHR48111:SF36">
    <property type="entry name" value="TRANSCRIPTIONAL REGULATORY PROTEIN CUTR"/>
    <property type="match status" value="1"/>
</dbReference>
<dbReference type="Pfam" id="PF00486">
    <property type="entry name" value="Trans_reg_C"/>
    <property type="match status" value="1"/>
</dbReference>
<dbReference type="GO" id="GO:0000156">
    <property type="term" value="F:phosphorelay response regulator activity"/>
    <property type="evidence" value="ECO:0007669"/>
    <property type="project" value="TreeGrafter"/>
</dbReference>
<dbReference type="InterPro" id="IPR016032">
    <property type="entry name" value="Sig_transdc_resp-reg_C-effctor"/>
</dbReference>
<dbReference type="GO" id="GO:0000976">
    <property type="term" value="F:transcription cis-regulatory region binding"/>
    <property type="evidence" value="ECO:0007669"/>
    <property type="project" value="TreeGrafter"/>
</dbReference>
<dbReference type="InterPro" id="IPR011006">
    <property type="entry name" value="CheY-like_superfamily"/>
</dbReference>
<dbReference type="CDD" id="cd00383">
    <property type="entry name" value="trans_reg_C"/>
    <property type="match status" value="1"/>
</dbReference>
<dbReference type="Pfam" id="PF00072">
    <property type="entry name" value="Response_reg"/>
    <property type="match status" value="1"/>
</dbReference>
<dbReference type="EMBL" id="CP001964">
    <property type="protein sequence ID" value="ADG73771.1"/>
    <property type="molecule type" value="Genomic_DNA"/>
</dbReference>